<evidence type="ECO:0000313" key="6">
    <source>
        <dbReference type="Proteomes" id="UP000019276"/>
    </source>
</evidence>
<organism evidence="5 6">
    <name type="scientific">Catenovulum agarivorans DS-2</name>
    <dbReference type="NCBI Taxonomy" id="1328313"/>
    <lineage>
        <taxon>Bacteria</taxon>
        <taxon>Pseudomonadati</taxon>
        <taxon>Pseudomonadota</taxon>
        <taxon>Gammaproteobacteria</taxon>
        <taxon>Alteromonadales</taxon>
        <taxon>Alteromonadaceae</taxon>
        <taxon>Catenovulum</taxon>
    </lineage>
</organism>
<dbReference type="InterPro" id="IPR000917">
    <property type="entry name" value="Sulfatase_N"/>
</dbReference>
<dbReference type="STRING" id="1328313.DS2_18318"/>
<dbReference type="EMBL" id="ARZY01000056">
    <property type="protein sequence ID" value="EWH08245.1"/>
    <property type="molecule type" value="Genomic_DNA"/>
</dbReference>
<dbReference type="InterPro" id="IPR017850">
    <property type="entry name" value="Alkaline_phosphatase_core_sf"/>
</dbReference>
<dbReference type="eggNOG" id="COG3119">
    <property type="taxonomic scope" value="Bacteria"/>
</dbReference>
<evidence type="ECO:0000256" key="2">
    <source>
        <dbReference type="ARBA" id="ARBA00022801"/>
    </source>
</evidence>
<dbReference type="Gene3D" id="3.40.720.10">
    <property type="entry name" value="Alkaline Phosphatase, subunit A"/>
    <property type="match status" value="1"/>
</dbReference>
<feature type="chain" id="PRO_5004898348" evidence="3">
    <location>
        <begin position="30"/>
        <end position="496"/>
    </location>
</feature>
<dbReference type="PANTHER" id="PTHR42693">
    <property type="entry name" value="ARYLSULFATASE FAMILY MEMBER"/>
    <property type="match status" value="1"/>
</dbReference>
<dbReference type="GO" id="GO:0004065">
    <property type="term" value="F:arylsulfatase activity"/>
    <property type="evidence" value="ECO:0007669"/>
    <property type="project" value="TreeGrafter"/>
</dbReference>
<comment type="similarity">
    <text evidence="1">Belongs to the sulfatase family.</text>
</comment>
<sequence length="496" mass="55916">MNITTRTTANIISLVLLTAHLLGCGSTNTVSTTNTAKPNIIFIYTDDQAPWALGFTKQSAAVTPNLDKLARQGMVFPNAYTTTPVCSPSRASLLTSKYGYELGIDDWINTIYPSLTRYEPELGLNPSEITWPELLQQQGYYNGLIGKWHIGYQPEHHPTQHGYQEFTGFVAGGTKTANPKLEINGQVKQQNGLTVDILTDHALEFLQNHQQKPFMLSLHYRAPHTAWLPVADEDMQPFEDLDIQIPNPNYPNLDIQRTKTMMKEYLASVHGIDRNIGRVLAKLDELKLADNTVVIFTSDHGYSMGHNGIWHKGNGHWLLKQDPPATDNIPKNQRPNLYDNSIKVPLLVRWPNRVAAGTTNLSSVSNLDWFPTLLDIANMPIPSYLNLRGNSFAAALFNAEKLTSTDYYAAYSTLHQSITGMRMYSDGNYKLIKDYINRGRDEFYNLTQDPQESTNLIHSGDPNIQRFINRFDNIIYKKMLATHDPLLSKVFGADNE</sequence>
<evidence type="ECO:0000256" key="1">
    <source>
        <dbReference type="ARBA" id="ARBA00008779"/>
    </source>
</evidence>
<dbReference type="Pfam" id="PF00884">
    <property type="entry name" value="Sulfatase"/>
    <property type="match status" value="1"/>
</dbReference>
<dbReference type="Proteomes" id="UP000019276">
    <property type="component" value="Unassembled WGS sequence"/>
</dbReference>
<evidence type="ECO:0000259" key="4">
    <source>
        <dbReference type="Pfam" id="PF00884"/>
    </source>
</evidence>
<name>W7QS60_9ALTE</name>
<proteinExistence type="inferred from homology"/>
<reference evidence="5 6" key="1">
    <citation type="journal article" date="2014" name="Genome Announc.">
        <title>Draft Genome Sequence of the Agar-Degrading Bacterium Catenovulum sp. Strain DS-2, Isolated from Intestines of Haliotis diversicolor.</title>
        <authorList>
            <person name="Shan D."/>
            <person name="Li X."/>
            <person name="Gu Z."/>
            <person name="Wei G."/>
            <person name="Gao Z."/>
            <person name="Shao Z."/>
        </authorList>
    </citation>
    <scope>NUCLEOTIDE SEQUENCE [LARGE SCALE GENOMIC DNA]</scope>
    <source>
        <strain evidence="5 6">DS-2</strain>
    </source>
</reference>
<keyword evidence="3" id="KW-0732">Signal</keyword>
<evidence type="ECO:0000256" key="3">
    <source>
        <dbReference type="SAM" id="SignalP"/>
    </source>
</evidence>
<gene>
    <name evidence="5" type="ORF">DS2_18318</name>
</gene>
<feature type="domain" description="Sulfatase N-terminal" evidence="4">
    <location>
        <begin position="38"/>
        <end position="378"/>
    </location>
</feature>
<dbReference type="InterPro" id="IPR050738">
    <property type="entry name" value="Sulfatase"/>
</dbReference>
<keyword evidence="2" id="KW-0378">Hydrolase</keyword>
<accession>W7QS60</accession>
<dbReference type="PANTHER" id="PTHR42693:SF53">
    <property type="entry name" value="ENDO-4-O-SULFATASE"/>
    <property type="match status" value="1"/>
</dbReference>
<protein>
    <submittedName>
        <fullName evidence="5">Arylsulfatase A family protein</fullName>
    </submittedName>
</protein>
<dbReference type="OrthoDB" id="9803751at2"/>
<dbReference type="PATRIC" id="fig|1328313.3.peg.3744"/>
<evidence type="ECO:0000313" key="5">
    <source>
        <dbReference type="EMBL" id="EWH08245.1"/>
    </source>
</evidence>
<comment type="caution">
    <text evidence="5">The sequence shown here is derived from an EMBL/GenBank/DDBJ whole genome shotgun (WGS) entry which is preliminary data.</text>
</comment>
<dbReference type="RefSeq" id="WP_035016479.1">
    <property type="nucleotide sequence ID" value="NZ_ARZY01000056.1"/>
</dbReference>
<keyword evidence="6" id="KW-1185">Reference proteome</keyword>
<feature type="signal peptide" evidence="3">
    <location>
        <begin position="1"/>
        <end position="29"/>
    </location>
</feature>
<dbReference type="AlphaFoldDB" id="W7QS60"/>
<dbReference type="SUPFAM" id="SSF53649">
    <property type="entry name" value="Alkaline phosphatase-like"/>
    <property type="match status" value="1"/>
</dbReference>